<comment type="caution">
    <text evidence="7">The sequence shown here is derived from an EMBL/GenBank/DDBJ whole genome shotgun (WGS) entry which is preliminary data.</text>
</comment>
<protein>
    <recommendedName>
        <fullName evidence="6">OmpA-like domain-containing protein</fullName>
    </recommendedName>
</protein>
<dbReference type="EMBL" id="QKTW01000006">
    <property type="protein sequence ID" value="PZF74246.1"/>
    <property type="molecule type" value="Genomic_DNA"/>
</dbReference>
<feature type="chain" id="PRO_5015883929" description="OmpA-like domain-containing protein" evidence="5">
    <location>
        <begin position="26"/>
        <end position="316"/>
    </location>
</feature>
<keyword evidence="2 4" id="KW-0472">Membrane</keyword>
<accession>A0A2W2BLE1</accession>
<reference evidence="7 8" key="1">
    <citation type="submission" date="2018-06" db="EMBL/GenBank/DDBJ databases">
        <title>Mucibacter soli gen. nov., sp. nov., a new member of the family Chitinophagaceae producing mucin.</title>
        <authorList>
            <person name="Kim M.-K."/>
            <person name="Park S."/>
            <person name="Kim T.-S."/>
            <person name="Joung Y."/>
            <person name="Han J.-H."/>
            <person name="Kim S.B."/>
        </authorList>
    </citation>
    <scope>NUCLEOTIDE SEQUENCE [LARGE SCALE GENOMIC DNA]</scope>
    <source>
        <strain evidence="7 8">R1-15</strain>
    </source>
</reference>
<evidence type="ECO:0000256" key="4">
    <source>
        <dbReference type="PROSITE-ProRule" id="PRU00473"/>
    </source>
</evidence>
<gene>
    <name evidence="7" type="ORF">DN068_04320</name>
</gene>
<evidence type="ECO:0000313" key="8">
    <source>
        <dbReference type="Proteomes" id="UP000248745"/>
    </source>
</evidence>
<keyword evidence="8" id="KW-1185">Reference proteome</keyword>
<evidence type="ECO:0000259" key="6">
    <source>
        <dbReference type="PROSITE" id="PS51123"/>
    </source>
</evidence>
<dbReference type="RefSeq" id="WP_110997662.1">
    <property type="nucleotide sequence ID" value="NZ_QKTW01000006.1"/>
</dbReference>
<evidence type="ECO:0000256" key="1">
    <source>
        <dbReference type="ARBA" id="ARBA00004442"/>
    </source>
</evidence>
<evidence type="ECO:0000256" key="5">
    <source>
        <dbReference type="SAM" id="SignalP"/>
    </source>
</evidence>
<dbReference type="AlphaFoldDB" id="A0A2W2BLE1"/>
<evidence type="ECO:0000256" key="3">
    <source>
        <dbReference type="ARBA" id="ARBA00023237"/>
    </source>
</evidence>
<dbReference type="PANTHER" id="PTHR30329:SF21">
    <property type="entry name" value="LIPOPROTEIN YIAD-RELATED"/>
    <property type="match status" value="1"/>
</dbReference>
<comment type="subcellular location">
    <subcellularLocation>
        <location evidence="1">Cell outer membrane</location>
    </subcellularLocation>
</comment>
<dbReference type="Gene3D" id="3.30.1330.60">
    <property type="entry name" value="OmpA-like domain"/>
    <property type="match status" value="2"/>
</dbReference>
<evidence type="ECO:0000256" key="2">
    <source>
        <dbReference type="ARBA" id="ARBA00023136"/>
    </source>
</evidence>
<keyword evidence="5" id="KW-0732">Signal</keyword>
<keyword evidence="3" id="KW-0998">Cell outer membrane</keyword>
<dbReference type="PANTHER" id="PTHR30329">
    <property type="entry name" value="STATOR ELEMENT OF FLAGELLAR MOTOR COMPLEX"/>
    <property type="match status" value="1"/>
</dbReference>
<name>A0A2W2BLE1_9BACT</name>
<sequence>MKKILLFLRCIMPGLLLTAAFNAFSQQKGDTIAVYFAFNKSIVNDATQSYLDSLLYNEVLTPDKDVKIIGYADYVGTNIYNDTLSQKRAIAIQDYLYTMGFKADNIHLVVGNGKIERKGMKDLQGYAPDRKVDIVLTHAELKRKAKLTPPVKKQEEAPAAASINQQIKQPVFKKKVFPPAITVTNLEEITQLKVDETVVLNKIYFPAGRHYATEGSQMQMDQLYDVLTAHPSLRIRIEGHVCCVYWYTDAYDEDTQSYNLSVNRARYVYGYLLRRGVDPDRLDFIGFGRTRPVIQEEHTEEEAQLNRRVEIRILSK</sequence>
<dbReference type="CDD" id="cd07185">
    <property type="entry name" value="OmpA_C-like"/>
    <property type="match status" value="2"/>
</dbReference>
<dbReference type="InterPro" id="IPR036737">
    <property type="entry name" value="OmpA-like_sf"/>
</dbReference>
<dbReference type="InterPro" id="IPR006664">
    <property type="entry name" value="OMP_bac"/>
</dbReference>
<evidence type="ECO:0000313" key="7">
    <source>
        <dbReference type="EMBL" id="PZF74246.1"/>
    </source>
</evidence>
<dbReference type="OrthoDB" id="9782229at2"/>
<feature type="signal peptide" evidence="5">
    <location>
        <begin position="1"/>
        <end position="25"/>
    </location>
</feature>
<dbReference type="GO" id="GO:0009279">
    <property type="term" value="C:cell outer membrane"/>
    <property type="evidence" value="ECO:0007669"/>
    <property type="project" value="UniProtKB-SubCell"/>
</dbReference>
<organism evidence="7 8">
    <name type="scientific">Taibaiella soli</name>
    <dbReference type="NCBI Taxonomy" id="1649169"/>
    <lineage>
        <taxon>Bacteria</taxon>
        <taxon>Pseudomonadati</taxon>
        <taxon>Bacteroidota</taxon>
        <taxon>Chitinophagia</taxon>
        <taxon>Chitinophagales</taxon>
        <taxon>Chitinophagaceae</taxon>
        <taxon>Taibaiella</taxon>
    </lineage>
</organism>
<feature type="domain" description="OmpA-like" evidence="6">
    <location>
        <begin position="194"/>
        <end position="316"/>
    </location>
</feature>
<dbReference type="InterPro" id="IPR050330">
    <property type="entry name" value="Bact_OuterMem_StrucFunc"/>
</dbReference>
<dbReference type="PRINTS" id="PR01021">
    <property type="entry name" value="OMPADOMAIN"/>
</dbReference>
<dbReference type="PROSITE" id="PS51123">
    <property type="entry name" value="OMPA_2"/>
    <property type="match status" value="2"/>
</dbReference>
<dbReference type="Proteomes" id="UP000248745">
    <property type="component" value="Unassembled WGS sequence"/>
</dbReference>
<proteinExistence type="predicted"/>
<dbReference type="Pfam" id="PF00691">
    <property type="entry name" value="OmpA"/>
    <property type="match status" value="2"/>
</dbReference>
<dbReference type="SUPFAM" id="SSF103088">
    <property type="entry name" value="OmpA-like"/>
    <property type="match status" value="2"/>
</dbReference>
<feature type="domain" description="OmpA-like" evidence="6">
    <location>
        <begin position="23"/>
        <end position="140"/>
    </location>
</feature>
<dbReference type="InterPro" id="IPR006665">
    <property type="entry name" value="OmpA-like"/>
</dbReference>